<dbReference type="PANTHER" id="PTHR45947:SF3">
    <property type="entry name" value="SULFOQUINOVOSYL TRANSFERASE SQD2"/>
    <property type="match status" value="1"/>
</dbReference>
<dbReference type="RefSeq" id="WP_055342483.1">
    <property type="nucleotide sequence ID" value="NZ_CEKZ01000003.1"/>
</dbReference>
<dbReference type="Proteomes" id="UP000049127">
    <property type="component" value="Unassembled WGS sequence"/>
</dbReference>
<evidence type="ECO:0000313" key="3">
    <source>
        <dbReference type="Proteomes" id="UP000049127"/>
    </source>
</evidence>
<evidence type="ECO:0000313" key="2">
    <source>
        <dbReference type="EMBL" id="CEQ04526.1"/>
    </source>
</evidence>
<reference evidence="2 3" key="1">
    <citation type="submission" date="2015-01" db="EMBL/GenBank/DDBJ databases">
        <authorList>
            <person name="Aslett A.Martin."/>
            <person name="De Silva Nishadi"/>
        </authorList>
    </citation>
    <scope>NUCLEOTIDE SEQUENCE [LARGE SCALE GENOMIC DNA]</scope>
    <source>
        <strain evidence="2 3">R28058</strain>
    </source>
</reference>
<dbReference type="PANTHER" id="PTHR45947">
    <property type="entry name" value="SULFOQUINOVOSYL TRANSFERASE SQD2"/>
    <property type="match status" value="1"/>
</dbReference>
<dbReference type="InterPro" id="IPR050194">
    <property type="entry name" value="Glycosyltransferase_grp1"/>
</dbReference>
<proteinExistence type="predicted"/>
<dbReference type="InterPro" id="IPR001296">
    <property type="entry name" value="Glyco_trans_1"/>
</dbReference>
<dbReference type="Pfam" id="PF00534">
    <property type="entry name" value="Glycos_transf_1"/>
    <property type="match status" value="1"/>
</dbReference>
<evidence type="ECO:0000259" key="1">
    <source>
        <dbReference type="Pfam" id="PF00534"/>
    </source>
</evidence>
<accession>A0A0C7QLS6</accession>
<sequence>MKKKNILIFASVYIPGVKGGGPIRSIKNIIDHLGDMYNFYVITSDRDIGDCESYKDIDKNSWQTIGQAKVFYISPEWYSIKNIKKLISSIDWDYMYLNSFFGYEFSIIPLIIAKRNKKISQKILLAPRGELDKGALNIKRNKKAIYIRLSKLLKLYNDVIWHATCEAEKKYIESIFGKKSHVHIASNLPTKLENINYIDNKIQKVENQLKVVFLSRISRKKNLKFAIETMRNLKGNVSFDIYGPIEDKHYWKECKSLINELPSNIKVEYKGVISNEKVKNTLEKYDLFYLPTHGENFGHVIMEAFLSSCPVLISDLTPWNNLETYKVGWDVPLRDKSVYTSILQRLINCGEDVYKDLAKCAYAYGIKKATNYDDIINHSRLFEI</sequence>
<dbReference type="AlphaFoldDB" id="A0A0C7QLS6"/>
<dbReference type="Gene3D" id="3.40.50.2000">
    <property type="entry name" value="Glycogen Phosphorylase B"/>
    <property type="match status" value="1"/>
</dbReference>
<protein>
    <submittedName>
        <fullName evidence="2">Group 1 glycosyl transferase</fullName>
    </submittedName>
</protein>
<dbReference type="EMBL" id="CEKZ01000003">
    <property type="protein sequence ID" value="CEQ04526.1"/>
    <property type="molecule type" value="Genomic_DNA"/>
</dbReference>
<dbReference type="SUPFAM" id="SSF53756">
    <property type="entry name" value="UDP-Glycosyltransferase/glycogen phosphorylase"/>
    <property type="match status" value="1"/>
</dbReference>
<dbReference type="CDD" id="cd03801">
    <property type="entry name" value="GT4_PimA-like"/>
    <property type="match status" value="1"/>
</dbReference>
<gene>
    <name evidence="2" type="ORF">R28058_22591</name>
</gene>
<organism evidence="2 3">
    <name type="scientific">Paraclostridium sordellii</name>
    <name type="common">Clostridium sordellii</name>
    <dbReference type="NCBI Taxonomy" id="1505"/>
    <lineage>
        <taxon>Bacteria</taxon>
        <taxon>Bacillati</taxon>
        <taxon>Bacillota</taxon>
        <taxon>Clostridia</taxon>
        <taxon>Peptostreptococcales</taxon>
        <taxon>Peptostreptococcaceae</taxon>
        <taxon>Paraclostridium</taxon>
    </lineage>
</organism>
<name>A0A0C7QLS6_PARSO</name>
<keyword evidence="2" id="KW-0808">Transferase</keyword>
<dbReference type="GO" id="GO:0016757">
    <property type="term" value="F:glycosyltransferase activity"/>
    <property type="evidence" value="ECO:0007669"/>
    <property type="project" value="InterPro"/>
</dbReference>
<feature type="domain" description="Glycosyl transferase family 1" evidence="1">
    <location>
        <begin position="198"/>
        <end position="317"/>
    </location>
</feature>
<dbReference type="OrthoDB" id="9772485at2"/>